<accession>A0A9N8EQW6</accession>
<keyword evidence="4 6" id="KW-1133">Transmembrane helix</keyword>
<evidence type="ECO:0000256" key="1">
    <source>
        <dbReference type="ARBA" id="ARBA00004651"/>
    </source>
</evidence>
<dbReference type="GO" id="GO:0005886">
    <property type="term" value="C:plasma membrane"/>
    <property type="evidence" value="ECO:0007669"/>
    <property type="project" value="UniProtKB-SubCell"/>
</dbReference>
<evidence type="ECO:0000256" key="7">
    <source>
        <dbReference type="SAM" id="SignalP"/>
    </source>
</evidence>
<name>A0A9N8EQW6_9STRA</name>
<keyword evidence="5 6" id="KW-0472">Membrane</keyword>
<feature type="domain" description="EamA" evidence="8">
    <location>
        <begin position="135"/>
        <end position="259"/>
    </location>
</feature>
<keyword evidence="3 6" id="KW-0812">Transmembrane</keyword>
<sequence>MLIQRAKFVAAAVTSVLLLVPSHGFSLSTRSVVPHPKLAARTFSSLALRATIVEEEEKVETQVELLPPPPQQDDNNSMELEGVVCARGVCVVADDMMAPEICTLDEESQQIVCQVNDDATIRPSLTWTYLWPRALLLVCSVLYGTNFPLGRLMNESLPASAATSSRMVLAAVALSPFLFQLKPSLRSTAALCGTFTALGYISQSIALVDTSAATVSFLGALVVIVCPALAVLVDKRPMGFADAPQTWIAAILCLFGVGVLELGGGGGDGMDAMGWGDVWSILQAVGFGTSFYITERMMAKEPSQALPITAMQCAMAAAFSGLWAVADGSGFCGPDGPLALFGSPYGSWLTESDQPFTLPALFLNVDFRMVALAAAFTGFITTAGNRVGETLALGKLSSSEASVLLATEPLWAALFANFLIGEKLSLWDGVGGAIIVASCVATALDPTWLRELLNIDYDNNNDNDNKQEAVDTEASMAP</sequence>
<keyword evidence="2" id="KW-1003">Cell membrane</keyword>
<feature type="domain" description="EamA" evidence="8">
    <location>
        <begin position="275"/>
        <end position="441"/>
    </location>
</feature>
<dbReference type="EMBL" id="CAICTM010001462">
    <property type="protein sequence ID" value="CAB9523861.1"/>
    <property type="molecule type" value="Genomic_DNA"/>
</dbReference>
<dbReference type="AlphaFoldDB" id="A0A9N8EQW6"/>
<comment type="caution">
    <text evidence="9">The sequence shown here is derived from an EMBL/GenBank/DDBJ whole genome shotgun (WGS) entry which is preliminary data.</text>
</comment>
<dbReference type="PANTHER" id="PTHR42920:SF5">
    <property type="entry name" value="EAMA DOMAIN-CONTAINING PROTEIN"/>
    <property type="match status" value="1"/>
</dbReference>
<organism evidence="9 10">
    <name type="scientific">Seminavis robusta</name>
    <dbReference type="NCBI Taxonomy" id="568900"/>
    <lineage>
        <taxon>Eukaryota</taxon>
        <taxon>Sar</taxon>
        <taxon>Stramenopiles</taxon>
        <taxon>Ochrophyta</taxon>
        <taxon>Bacillariophyta</taxon>
        <taxon>Bacillariophyceae</taxon>
        <taxon>Bacillariophycidae</taxon>
        <taxon>Naviculales</taxon>
        <taxon>Naviculaceae</taxon>
        <taxon>Seminavis</taxon>
    </lineage>
</organism>
<protein>
    <submittedName>
        <fullName evidence="9">EamA-like transporter family</fullName>
    </submittedName>
</protein>
<evidence type="ECO:0000313" key="10">
    <source>
        <dbReference type="Proteomes" id="UP001153069"/>
    </source>
</evidence>
<evidence type="ECO:0000256" key="3">
    <source>
        <dbReference type="ARBA" id="ARBA00022692"/>
    </source>
</evidence>
<evidence type="ECO:0000313" key="9">
    <source>
        <dbReference type="EMBL" id="CAB9523861.1"/>
    </source>
</evidence>
<dbReference type="InterPro" id="IPR000620">
    <property type="entry name" value="EamA_dom"/>
</dbReference>
<evidence type="ECO:0000259" key="8">
    <source>
        <dbReference type="Pfam" id="PF00892"/>
    </source>
</evidence>
<proteinExistence type="predicted"/>
<gene>
    <name evidence="9" type="ORF">SEMRO_1464_G274930.1</name>
</gene>
<keyword evidence="10" id="KW-1185">Reference proteome</keyword>
<evidence type="ECO:0000256" key="5">
    <source>
        <dbReference type="ARBA" id="ARBA00023136"/>
    </source>
</evidence>
<feature type="transmembrane region" description="Helical" evidence="6">
    <location>
        <begin position="272"/>
        <end position="293"/>
    </location>
</feature>
<evidence type="ECO:0000256" key="2">
    <source>
        <dbReference type="ARBA" id="ARBA00022475"/>
    </source>
</evidence>
<keyword evidence="7" id="KW-0732">Signal</keyword>
<dbReference type="InterPro" id="IPR051258">
    <property type="entry name" value="Diverse_Substrate_Transporter"/>
</dbReference>
<comment type="subcellular location">
    <subcellularLocation>
        <location evidence="1">Cell membrane</location>
        <topology evidence="1">Multi-pass membrane protein</topology>
    </subcellularLocation>
</comment>
<dbReference type="OrthoDB" id="2017960at2759"/>
<feature type="transmembrane region" description="Helical" evidence="6">
    <location>
        <begin position="245"/>
        <end position="266"/>
    </location>
</feature>
<evidence type="ECO:0000256" key="4">
    <source>
        <dbReference type="ARBA" id="ARBA00022989"/>
    </source>
</evidence>
<evidence type="ECO:0000256" key="6">
    <source>
        <dbReference type="SAM" id="Phobius"/>
    </source>
</evidence>
<dbReference type="SUPFAM" id="SSF103481">
    <property type="entry name" value="Multidrug resistance efflux transporter EmrE"/>
    <property type="match status" value="2"/>
</dbReference>
<reference evidence="9" key="1">
    <citation type="submission" date="2020-06" db="EMBL/GenBank/DDBJ databases">
        <authorList>
            <consortium name="Plant Systems Biology data submission"/>
        </authorList>
    </citation>
    <scope>NUCLEOTIDE SEQUENCE</scope>
    <source>
        <strain evidence="9">D6</strain>
    </source>
</reference>
<feature type="chain" id="PRO_5040375204" evidence="7">
    <location>
        <begin position="25"/>
        <end position="478"/>
    </location>
</feature>
<dbReference type="Proteomes" id="UP001153069">
    <property type="component" value="Unassembled WGS sequence"/>
</dbReference>
<dbReference type="PANTHER" id="PTHR42920">
    <property type="entry name" value="OS03G0707200 PROTEIN-RELATED"/>
    <property type="match status" value="1"/>
</dbReference>
<dbReference type="Pfam" id="PF00892">
    <property type="entry name" value="EamA"/>
    <property type="match status" value="2"/>
</dbReference>
<feature type="transmembrane region" description="Helical" evidence="6">
    <location>
        <begin position="212"/>
        <end position="233"/>
    </location>
</feature>
<dbReference type="InterPro" id="IPR037185">
    <property type="entry name" value="EmrE-like"/>
</dbReference>
<feature type="signal peptide" evidence="7">
    <location>
        <begin position="1"/>
        <end position="24"/>
    </location>
</feature>